<dbReference type="OrthoDB" id="6067390at2759"/>
<gene>
    <name evidence="2" type="primary">roh</name>
</gene>
<dbReference type="CTD" id="246602"/>
<dbReference type="KEGG" id="fas:105266788"/>
<dbReference type="AlphaFoldDB" id="A0A9R1T662"/>
<dbReference type="GeneID" id="105266788"/>
<accession>A0A9R1T662</accession>
<name>A0A9R1T662_9HYME</name>
<evidence type="ECO:0000313" key="1">
    <source>
        <dbReference type="Proteomes" id="UP000694866"/>
    </source>
</evidence>
<reference evidence="2" key="1">
    <citation type="submission" date="2025-08" db="UniProtKB">
        <authorList>
            <consortium name="RefSeq"/>
        </authorList>
    </citation>
    <scope>IDENTIFICATION</scope>
    <source>
        <strain evidence="2">USDA-PBARC FA_bdor</strain>
        <tissue evidence="2">Whole organism</tissue>
    </source>
</reference>
<proteinExistence type="predicted"/>
<sequence>MADSPIPKERYMKFPYTLTAKMYFFPYKHHWKHAWFTRYWCYGILLTLPVMWKITKAVNNPENVEKWREIRRKEFYGGDH</sequence>
<dbReference type="RefSeq" id="XP_011303504.1">
    <property type="nucleotide sequence ID" value="XM_011305202.1"/>
</dbReference>
<organism evidence="1 2">
    <name type="scientific">Fopius arisanus</name>
    <dbReference type="NCBI Taxonomy" id="64838"/>
    <lineage>
        <taxon>Eukaryota</taxon>
        <taxon>Metazoa</taxon>
        <taxon>Ecdysozoa</taxon>
        <taxon>Arthropoda</taxon>
        <taxon>Hexapoda</taxon>
        <taxon>Insecta</taxon>
        <taxon>Pterygota</taxon>
        <taxon>Neoptera</taxon>
        <taxon>Endopterygota</taxon>
        <taxon>Hymenoptera</taxon>
        <taxon>Apocrita</taxon>
        <taxon>Ichneumonoidea</taxon>
        <taxon>Braconidae</taxon>
        <taxon>Opiinae</taxon>
        <taxon>Fopius</taxon>
    </lineage>
</organism>
<evidence type="ECO:0000313" key="2">
    <source>
        <dbReference type="RefSeq" id="XP_011303504.1"/>
    </source>
</evidence>
<dbReference type="Proteomes" id="UP000694866">
    <property type="component" value="Unplaced"/>
</dbReference>
<keyword evidence="1" id="KW-1185">Reference proteome</keyword>
<protein>
    <submittedName>
        <fullName evidence="2">Uncharacterized protein roh</fullName>
    </submittedName>
</protein>